<dbReference type="Proteomes" id="UP000051439">
    <property type="component" value="Unassembled WGS sequence"/>
</dbReference>
<name>A0A0R1NPB5_9LACO</name>
<dbReference type="EMBL" id="AZEB01000037">
    <property type="protein sequence ID" value="KRL20116.1"/>
    <property type="molecule type" value="Genomic_DNA"/>
</dbReference>
<dbReference type="PATRIC" id="fig|1423766.4.peg.1933"/>
<organism evidence="1 2">
    <name type="scientific">Lentilactobacillus kisonensis DSM 19906 = JCM 15041</name>
    <dbReference type="NCBI Taxonomy" id="1423766"/>
    <lineage>
        <taxon>Bacteria</taxon>
        <taxon>Bacillati</taxon>
        <taxon>Bacillota</taxon>
        <taxon>Bacilli</taxon>
        <taxon>Lactobacillales</taxon>
        <taxon>Lactobacillaceae</taxon>
        <taxon>Lentilactobacillus</taxon>
    </lineage>
</organism>
<keyword evidence="2" id="KW-1185">Reference proteome</keyword>
<gene>
    <name evidence="1" type="ORF">FC98_GL001870</name>
</gene>
<dbReference type="AlphaFoldDB" id="A0A0R1NPB5"/>
<comment type="caution">
    <text evidence="1">The sequence shown here is derived from an EMBL/GenBank/DDBJ whole genome shotgun (WGS) entry which is preliminary data.</text>
</comment>
<accession>A0A0R1NPB5</accession>
<reference evidence="1 2" key="1">
    <citation type="journal article" date="2015" name="Genome Announc.">
        <title>Expanding the biotechnology potential of lactobacilli through comparative genomics of 213 strains and associated genera.</title>
        <authorList>
            <person name="Sun Z."/>
            <person name="Harris H.M."/>
            <person name="McCann A."/>
            <person name="Guo C."/>
            <person name="Argimon S."/>
            <person name="Zhang W."/>
            <person name="Yang X."/>
            <person name="Jeffery I.B."/>
            <person name="Cooney J.C."/>
            <person name="Kagawa T.F."/>
            <person name="Liu W."/>
            <person name="Song Y."/>
            <person name="Salvetti E."/>
            <person name="Wrobel A."/>
            <person name="Rasinkangas P."/>
            <person name="Parkhill J."/>
            <person name="Rea M.C."/>
            <person name="O'Sullivan O."/>
            <person name="Ritari J."/>
            <person name="Douillard F.P."/>
            <person name="Paul Ross R."/>
            <person name="Yang R."/>
            <person name="Briner A.E."/>
            <person name="Felis G.E."/>
            <person name="de Vos W.M."/>
            <person name="Barrangou R."/>
            <person name="Klaenhammer T.R."/>
            <person name="Caufield P.W."/>
            <person name="Cui Y."/>
            <person name="Zhang H."/>
            <person name="O'Toole P.W."/>
        </authorList>
    </citation>
    <scope>NUCLEOTIDE SEQUENCE [LARGE SCALE GENOMIC DNA]</scope>
    <source>
        <strain evidence="1 2">DSM 19906</strain>
    </source>
</reference>
<evidence type="ECO:0000313" key="1">
    <source>
        <dbReference type="EMBL" id="KRL20116.1"/>
    </source>
</evidence>
<proteinExistence type="predicted"/>
<evidence type="ECO:0000313" key="2">
    <source>
        <dbReference type="Proteomes" id="UP000051439"/>
    </source>
</evidence>
<protein>
    <submittedName>
        <fullName evidence="1">Uncharacterized protein</fullName>
    </submittedName>
</protein>
<sequence>MCKNLTNHFIRKTDLEALINKSTSQSIGWTAYIYNGLESGLPRPIKYMNADELSVFNWAISKRMEVQSQMRGGF</sequence>